<dbReference type="Gene3D" id="3.20.20.100">
    <property type="entry name" value="NADP-dependent oxidoreductase domain"/>
    <property type="match status" value="1"/>
</dbReference>
<evidence type="ECO:0000259" key="4">
    <source>
        <dbReference type="Pfam" id="PF00248"/>
    </source>
</evidence>
<keyword evidence="2" id="KW-0521">NADP</keyword>
<gene>
    <name evidence="5" type="ORF">AMORRO_LOCUS456</name>
</gene>
<dbReference type="AlphaFoldDB" id="A0A9N8YRZ3"/>
<dbReference type="PROSITE" id="PS00798">
    <property type="entry name" value="ALDOKETO_REDUCTASE_1"/>
    <property type="match status" value="1"/>
</dbReference>
<evidence type="ECO:0000256" key="3">
    <source>
        <dbReference type="ARBA" id="ARBA00023002"/>
    </source>
</evidence>
<organism evidence="5 6">
    <name type="scientific">Acaulospora morrowiae</name>
    <dbReference type="NCBI Taxonomy" id="94023"/>
    <lineage>
        <taxon>Eukaryota</taxon>
        <taxon>Fungi</taxon>
        <taxon>Fungi incertae sedis</taxon>
        <taxon>Mucoromycota</taxon>
        <taxon>Glomeromycotina</taxon>
        <taxon>Glomeromycetes</taxon>
        <taxon>Diversisporales</taxon>
        <taxon>Acaulosporaceae</taxon>
        <taxon>Acaulospora</taxon>
    </lineage>
</organism>
<dbReference type="InterPro" id="IPR036812">
    <property type="entry name" value="NAD(P)_OxRdtase_dom_sf"/>
</dbReference>
<evidence type="ECO:0000256" key="2">
    <source>
        <dbReference type="ARBA" id="ARBA00022857"/>
    </source>
</evidence>
<dbReference type="PROSITE" id="PS00062">
    <property type="entry name" value="ALDOKETO_REDUCTASE_2"/>
    <property type="match status" value="1"/>
</dbReference>
<dbReference type="InterPro" id="IPR023210">
    <property type="entry name" value="NADP_OxRdtase_dom"/>
</dbReference>
<accession>A0A9N8YRZ3</accession>
<name>A0A9N8YRZ3_9GLOM</name>
<comment type="similarity">
    <text evidence="1">Belongs to the aldo/keto reductase family.</text>
</comment>
<dbReference type="Proteomes" id="UP000789342">
    <property type="component" value="Unassembled WGS sequence"/>
</dbReference>
<dbReference type="Pfam" id="PF00248">
    <property type="entry name" value="Aldo_ket_red"/>
    <property type="match status" value="1"/>
</dbReference>
<dbReference type="SUPFAM" id="SSF51430">
    <property type="entry name" value="NAD(P)-linked oxidoreductase"/>
    <property type="match status" value="1"/>
</dbReference>
<reference evidence="5" key="1">
    <citation type="submission" date="2021-06" db="EMBL/GenBank/DDBJ databases">
        <authorList>
            <person name="Kallberg Y."/>
            <person name="Tangrot J."/>
            <person name="Rosling A."/>
        </authorList>
    </citation>
    <scope>NUCLEOTIDE SEQUENCE</scope>
    <source>
        <strain evidence="5">CL551</strain>
    </source>
</reference>
<feature type="domain" description="NADP-dependent oxidoreductase" evidence="4">
    <location>
        <begin position="196"/>
        <end position="449"/>
    </location>
</feature>
<keyword evidence="3" id="KW-0560">Oxidoreductase</keyword>
<dbReference type="EMBL" id="CAJVPV010000117">
    <property type="protein sequence ID" value="CAG8443474.1"/>
    <property type="molecule type" value="Genomic_DNA"/>
</dbReference>
<dbReference type="CDD" id="cd19136">
    <property type="entry name" value="AKR_DrGR-like"/>
    <property type="match status" value="1"/>
</dbReference>
<dbReference type="OrthoDB" id="416253at2759"/>
<proteinExistence type="inferred from homology"/>
<dbReference type="FunFam" id="3.20.20.100:FF:000002">
    <property type="entry name" value="2,5-diketo-D-gluconic acid reductase A"/>
    <property type="match status" value="1"/>
</dbReference>
<dbReference type="PANTHER" id="PTHR43827">
    <property type="entry name" value="2,5-DIKETO-D-GLUCONIC ACID REDUCTASE"/>
    <property type="match status" value="1"/>
</dbReference>
<dbReference type="InterPro" id="IPR018170">
    <property type="entry name" value="Aldo/ket_reductase_CS"/>
</dbReference>
<keyword evidence="6" id="KW-1185">Reference proteome</keyword>
<evidence type="ECO:0000313" key="5">
    <source>
        <dbReference type="EMBL" id="CAG8443474.1"/>
    </source>
</evidence>
<dbReference type="InterPro" id="IPR020471">
    <property type="entry name" value="AKR"/>
</dbReference>
<comment type="caution">
    <text evidence="5">The sequence shown here is derived from an EMBL/GenBank/DDBJ whole genome shotgun (WGS) entry which is preliminary data.</text>
</comment>
<sequence length="450" mass="50995">MKPSPTKFYLPNNALHPIRALDTSQRLSYKERHTAAIASEGSTEVIADHEEQGNNKSKVDKNGATKQLSINHQFYVNPITYSQTAKQQILTWASVRSLFSEGVPSLRPYLVICEIQKIALEGTKEHRSADKVFTIFMLQFIYSNFYSNRRLFENLADHVLTQHTHGHHRFNGLPLFLMLNSIPKFTLNNGVKIPSLGLGTYQIRKPEAIDLAVRSAVASGYRLIDSAIGYRNEDLIGKTVNELIQDSSLGLTREDFFITSKLGPKDQGYDNCLKAFSGSIKRFGTDYLDLFLIHWPGTQKFQPTDPQNAESRKGSWKAMEELYKEGKIRAIGVSNYTLKHLTELLSYCTVPPTVMQFELHPLLYQKDLIDFCKQNNIHIQAYSSLGEGELVSGEIIPVISQIAKTHKVTPAQVLLRWGYQHDAILIPKSVTPERIKENANIFHFELSQEV</sequence>
<protein>
    <submittedName>
        <fullName evidence="5">15963_t:CDS:1</fullName>
    </submittedName>
</protein>
<dbReference type="PRINTS" id="PR00069">
    <property type="entry name" value="ALDKETRDTASE"/>
</dbReference>
<dbReference type="GO" id="GO:0016616">
    <property type="term" value="F:oxidoreductase activity, acting on the CH-OH group of donors, NAD or NADP as acceptor"/>
    <property type="evidence" value="ECO:0007669"/>
    <property type="project" value="UniProtKB-ARBA"/>
</dbReference>
<evidence type="ECO:0000256" key="1">
    <source>
        <dbReference type="ARBA" id="ARBA00007905"/>
    </source>
</evidence>
<dbReference type="PROSITE" id="PS00063">
    <property type="entry name" value="ALDOKETO_REDUCTASE_3"/>
    <property type="match status" value="1"/>
</dbReference>
<evidence type="ECO:0000313" key="6">
    <source>
        <dbReference type="Proteomes" id="UP000789342"/>
    </source>
</evidence>
<dbReference type="PANTHER" id="PTHR43827:SF3">
    <property type="entry name" value="NADP-DEPENDENT OXIDOREDUCTASE DOMAIN-CONTAINING PROTEIN"/>
    <property type="match status" value="1"/>
</dbReference>